<gene>
    <name evidence="1" type="ORF">FCALED_LOCUS14224</name>
</gene>
<organism evidence="1 2">
    <name type="scientific">Funneliformis caledonium</name>
    <dbReference type="NCBI Taxonomy" id="1117310"/>
    <lineage>
        <taxon>Eukaryota</taxon>
        <taxon>Fungi</taxon>
        <taxon>Fungi incertae sedis</taxon>
        <taxon>Mucoromycota</taxon>
        <taxon>Glomeromycotina</taxon>
        <taxon>Glomeromycetes</taxon>
        <taxon>Glomerales</taxon>
        <taxon>Glomeraceae</taxon>
        <taxon>Funneliformis</taxon>
    </lineage>
</organism>
<dbReference type="Proteomes" id="UP000789570">
    <property type="component" value="Unassembled WGS sequence"/>
</dbReference>
<reference evidence="1" key="1">
    <citation type="submission" date="2021-06" db="EMBL/GenBank/DDBJ databases">
        <authorList>
            <person name="Kallberg Y."/>
            <person name="Tangrot J."/>
            <person name="Rosling A."/>
        </authorList>
    </citation>
    <scope>NUCLEOTIDE SEQUENCE</scope>
    <source>
        <strain evidence="1">UK204</strain>
    </source>
</reference>
<sequence>MSIEQVQGQESQHVSAMKNLLKNVENDSDCFKNVAISINGDCKKLETSEDNRKKYAILLTKCIVESANTVMPKICNEIDDELNIKRCVEYQTGIFQMCNSLSIKIKIDNIVYYHRTNTNNLMKYLKLILQSNKKREEEQEQSIKEMKQEFMEFNEFIMDTSRKNAKRVIKDFSGDIVQHIIQYQQTIKDDLENTLEIIQDASEKIVDKFNKHKEIVDSTLKDTQEKIQFYTNIIKEIVE</sequence>
<comment type="caution">
    <text evidence="1">The sequence shown here is derived from an EMBL/GenBank/DDBJ whole genome shotgun (WGS) entry which is preliminary data.</text>
</comment>
<protein>
    <submittedName>
        <fullName evidence="1">7257_t:CDS:1</fullName>
    </submittedName>
</protein>
<name>A0A9N9I1P4_9GLOM</name>
<evidence type="ECO:0000313" key="1">
    <source>
        <dbReference type="EMBL" id="CAG8717381.1"/>
    </source>
</evidence>
<dbReference type="EMBL" id="CAJVPQ010009715">
    <property type="protein sequence ID" value="CAG8717381.1"/>
    <property type="molecule type" value="Genomic_DNA"/>
</dbReference>
<evidence type="ECO:0000313" key="2">
    <source>
        <dbReference type="Proteomes" id="UP000789570"/>
    </source>
</evidence>
<dbReference type="OrthoDB" id="5311848at2759"/>
<dbReference type="AlphaFoldDB" id="A0A9N9I1P4"/>
<keyword evidence="2" id="KW-1185">Reference proteome</keyword>
<accession>A0A9N9I1P4</accession>
<proteinExistence type="predicted"/>
<feature type="non-terminal residue" evidence="1">
    <location>
        <position position="1"/>
    </location>
</feature>